<organism evidence="3 4">
    <name type="scientific">Leifsonia williamsii</name>
    <dbReference type="NCBI Taxonomy" id="3035919"/>
    <lineage>
        <taxon>Bacteria</taxon>
        <taxon>Bacillati</taxon>
        <taxon>Actinomycetota</taxon>
        <taxon>Actinomycetes</taxon>
        <taxon>Micrococcales</taxon>
        <taxon>Microbacteriaceae</taxon>
        <taxon>Leifsonia</taxon>
    </lineage>
</organism>
<evidence type="ECO:0000313" key="3">
    <source>
        <dbReference type="EMBL" id="MDN4613414.1"/>
    </source>
</evidence>
<feature type="region of interest" description="Disordered" evidence="1">
    <location>
        <begin position="142"/>
        <end position="194"/>
    </location>
</feature>
<feature type="compositionally biased region" description="Pro residues" evidence="1">
    <location>
        <begin position="32"/>
        <end position="44"/>
    </location>
</feature>
<dbReference type="RefSeq" id="WP_301211621.1">
    <property type="nucleotide sequence ID" value="NZ_JAROCF010000001.1"/>
</dbReference>
<feature type="compositionally biased region" description="Low complexity" evidence="1">
    <location>
        <begin position="19"/>
        <end position="31"/>
    </location>
</feature>
<evidence type="ECO:0000259" key="2">
    <source>
        <dbReference type="Pfam" id="PF02120"/>
    </source>
</evidence>
<protein>
    <submittedName>
        <fullName evidence="3">Flagellar hook-length control protein FliK</fullName>
    </submittedName>
</protein>
<sequence>MPLSASTDDAAPVGPRAEPSPTVAQPAAAPVAPGPAVAPQPPAATAPVAPTLPAAPAAAPSQTAHPTLDTQLARPVFTLATAGRGEHVMTVHVTPDTLGPVTVRAHVGAEGVRVELFAPTDAGRDALRAILPDLRRDFSGSGLSGSLDLSSQNQPGPQQDAQERRAFGFDAPTDPQGDAPRGREQRAATASLVPVPGAAGHSIDLIV</sequence>
<keyword evidence="4" id="KW-1185">Reference proteome</keyword>
<reference evidence="3" key="1">
    <citation type="submission" date="2023-06" db="EMBL/GenBank/DDBJ databases">
        <title>MT1 and MT2 Draft Genomes of Novel Species.</title>
        <authorList>
            <person name="Venkateswaran K."/>
        </authorList>
    </citation>
    <scope>NUCLEOTIDE SEQUENCE</scope>
    <source>
        <strain evidence="3">F6_8S_P_1B</strain>
    </source>
</reference>
<keyword evidence="3" id="KW-0966">Cell projection</keyword>
<evidence type="ECO:0000256" key="1">
    <source>
        <dbReference type="SAM" id="MobiDB-lite"/>
    </source>
</evidence>
<feature type="domain" description="Flagellar hook-length control protein-like C-terminal" evidence="2">
    <location>
        <begin position="82"/>
        <end position="157"/>
    </location>
</feature>
<dbReference type="Proteomes" id="UP001174208">
    <property type="component" value="Unassembled WGS sequence"/>
</dbReference>
<keyword evidence="3" id="KW-0282">Flagellum</keyword>
<keyword evidence="3" id="KW-0969">Cilium</keyword>
<feature type="region of interest" description="Disordered" evidence="1">
    <location>
        <begin position="1"/>
        <end position="70"/>
    </location>
</feature>
<name>A0ABT8K7N8_9MICO</name>
<dbReference type="Pfam" id="PF02120">
    <property type="entry name" value="Flg_hook"/>
    <property type="match status" value="1"/>
</dbReference>
<dbReference type="InterPro" id="IPR021136">
    <property type="entry name" value="Flagellar_hook_control-like_C"/>
</dbReference>
<comment type="caution">
    <text evidence="3">The sequence shown here is derived from an EMBL/GenBank/DDBJ whole genome shotgun (WGS) entry which is preliminary data.</text>
</comment>
<dbReference type="CDD" id="cd17470">
    <property type="entry name" value="T3SS_Flik_C"/>
    <property type="match status" value="1"/>
</dbReference>
<dbReference type="EMBL" id="JAROCF010000001">
    <property type="protein sequence ID" value="MDN4613414.1"/>
    <property type="molecule type" value="Genomic_DNA"/>
</dbReference>
<dbReference type="InterPro" id="IPR038610">
    <property type="entry name" value="FliK-like_C_sf"/>
</dbReference>
<evidence type="ECO:0000313" key="4">
    <source>
        <dbReference type="Proteomes" id="UP001174208"/>
    </source>
</evidence>
<feature type="compositionally biased region" description="Low complexity" evidence="1">
    <location>
        <begin position="142"/>
        <end position="151"/>
    </location>
</feature>
<feature type="compositionally biased region" description="Low complexity" evidence="1">
    <location>
        <begin position="45"/>
        <end position="64"/>
    </location>
</feature>
<proteinExistence type="predicted"/>
<dbReference type="Gene3D" id="3.30.750.140">
    <property type="match status" value="1"/>
</dbReference>
<gene>
    <name evidence="3" type="ORF">P5G50_03010</name>
</gene>
<accession>A0ABT8K7N8</accession>